<evidence type="ECO:0000256" key="5">
    <source>
        <dbReference type="ARBA" id="ARBA00023136"/>
    </source>
</evidence>
<keyword evidence="3 6" id="KW-0812">Transmembrane</keyword>
<dbReference type="GO" id="GO:0005886">
    <property type="term" value="C:plasma membrane"/>
    <property type="evidence" value="ECO:0007669"/>
    <property type="project" value="UniProtKB-SubCell"/>
</dbReference>
<feature type="transmembrane region" description="Helical" evidence="6">
    <location>
        <begin position="6"/>
        <end position="26"/>
    </location>
</feature>
<dbReference type="PRINTS" id="PR01837">
    <property type="entry name" value="MGTCSAPBPROT"/>
</dbReference>
<dbReference type="PANTHER" id="PTHR39084:SF1">
    <property type="entry name" value="DUF4010 DOMAIN-CONTAINING PROTEIN"/>
    <property type="match status" value="1"/>
</dbReference>
<proteinExistence type="predicted"/>
<feature type="transmembrane region" description="Helical" evidence="6">
    <location>
        <begin position="63"/>
        <end position="84"/>
    </location>
</feature>
<name>A0A4D6HHN6_9EURY</name>
<dbReference type="InterPro" id="IPR003416">
    <property type="entry name" value="MgtC/SapB/SrpB/YhiD_fam"/>
</dbReference>
<dbReference type="PANTHER" id="PTHR39084">
    <property type="entry name" value="MEMBRANE PROTEIN-RELATED"/>
    <property type="match status" value="1"/>
</dbReference>
<feature type="transmembrane region" description="Helical" evidence="6">
    <location>
        <begin position="273"/>
        <end position="289"/>
    </location>
</feature>
<reference evidence="9 10" key="1">
    <citation type="journal article" date="2019" name="Nat. Commun.">
        <title>A new type of DNA phosphorothioation-based antiviral system in archaea.</title>
        <authorList>
            <person name="Xiong L."/>
            <person name="Liu S."/>
            <person name="Chen S."/>
            <person name="Xiao Y."/>
            <person name="Zhu B."/>
            <person name="Gao Y."/>
            <person name="Zhang Y."/>
            <person name="Chen B."/>
            <person name="Luo J."/>
            <person name="Deng Z."/>
            <person name="Chen X."/>
            <person name="Wang L."/>
            <person name="Chen S."/>
        </authorList>
    </citation>
    <scope>NUCLEOTIDE SEQUENCE [LARGE SCALE GENOMIC DNA]</scope>
    <source>
        <strain evidence="9 10">JCM 10635</strain>
    </source>
</reference>
<evidence type="ECO:0000259" key="7">
    <source>
        <dbReference type="Pfam" id="PF02308"/>
    </source>
</evidence>
<feature type="domain" description="MgtC/SapB/SrpB/YhiD N-terminal" evidence="7">
    <location>
        <begin position="15"/>
        <end position="136"/>
    </location>
</feature>
<feature type="transmembrane region" description="Helical" evidence="6">
    <location>
        <begin position="309"/>
        <end position="327"/>
    </location>
</feature>
<feature type="transmembrane region" description="Helical" evidence="6">
    <location>
        <begin position="174"/>
        <end position="194"/>
    </location>
</feature>
<dbReference type="Proteomes" id="UP000296822">
    <property type="component" value="Chromosome"/>
</dbReference>
<evidence type="ECO:0000256" key="1">
    <source>
        <dbReference type="ARBA" id="ARBA00004651"/>
    </source>
</evidence>
<dbReference type="KEGG" id="nbg:DV706_02120"/>
<accession>A0A4D6HHN6</accession>
<feature type="transmembrane region" description="Helical" evidence="6">
    <location>
        <begin position="334"/>
        <end position="357"/>
    </location>
</feature>
<feature type="transmembrane region" description="Helical" evidence="6">
    <location>
        <begin position="369"/>
        <end position="387"/>
    </location>
</feature>
<dbReference type="Pfam" id="PF13194">
    <property type="entry name" value="DUF4010"/>
    <property type="match status" value="1"/>
</dbReference>
<evidence type="ECO:0000313" key="9">
    <source>
        <dbReference type="EMBL" id="QCC53383.1"/>
    </source>
</evidence>
<keyword evidence="2" id="KW-1003">Cell membrane</keyword>
<evidence type="ECO:0000256" key="4">
    <source>
        <dbReference type="ARBA" id="ARBA00022989"/>
    </source>
</evidence>
<evidence type="ECO:0000256" key="3">
    <source>
        <dbReference type="ARBA" id="ARBA00022692"/>
    </source>
</evidence>
<evidence type="ECO:0000259" key="8">
    <source>
        <dbReference type="Pfam" id="PF13194"/>
    </source>
</evidence>
<dbReference type="InterPro" id="IPR025105">
    <property type="entry name" value="DUF4010"/>
</dbReference>
<organism evidence="9 10">
    <name type="scientific">Natronorubrum bangense</name>
    <dbReference type="NCBI Taxonomy" id="61858"/>
    <lineage>
        <taxon>Archaea</taxon>
        <taxon>Methanobacteriati</taxon>
        <taxon>Methanobacteriota</taxon>
        <taxon>Stenosarchaea group</taxon>
        <taxon>Halobacteria</taxon>
        <taxon>Halobacteriales</taxon>
        <taxon>Natrialbaceae</taxon>
        <taxon>Natronorubrum</taxon>
    </lineage>
</organism>
<feature type="transmembrane region" description="Helical" evidence="6">
    <location>
        <begin position="206"/>
        <end position="226"/>
    </location>
</feature>
<dbReference type="Pfam" id="PF02308">
    <property type="entry name" value="MgtC"/>
    <property type="match status" value="1"/>
</dbReference>
<feature type="transmembrane region" description="Helical" evidence="6">
    <location>
        <begin position="238"/>
        <end position="266"/>
    </location>
</feature>
<dbReference type="RefSeq" id="WP_006066805.1">
    <property type="nucleotide sequence ID" value="NZ_CP031305.1"/>
</dbReference>
<dbReference type="EMBL" id="CP031305">
    <property type="protein sequence ID" value="QCC53383.1"/>
    <property type="molecule type" value="Genomic_DNA"/>
</dbReference>
<dbReference type="InterPro" id="IPR049177">
    <property type="entry name" value="MgtC_SapB_SrpB_YhiD_N"/>
</dbReference>
<feature type="domain" description="DUF4010" evidence="8">
    <location>
        <begin position="184"/>
        <end position="390"/>
    </location>
</feature>
<comment type="subcellular location">
    <subcellularLocation>
        <location evidence="1">Cell membrane</location>
        <topology evidence="1">Multi-pass membrane protein</topology>
    </subcellularLocation>
</comment>
<keyword evidence="5 6" id="KW-0472">Membrane</keyword>
<feature type="transmembrane region" description="Helical" evidence="6">
    <location>
        <begin position="38"/>
        <end position="57"/>
    </location>
</feature>
<dbReference type="GeneID" id="39850024"/>
<evidence type="ECO:0000313" key="10">
    <source>
        <dbReference type="Proteomes" id="UP000296822"/>
    </source>
</evidence>
<evidence type="ECO:0000256" key="2">
    <source>
        <dbReference type="ARBA" id="ARBA00022475"/>
    </source>
</evidence>
<protein>
    <submittedName>
        <fullName evidence="9">MgtC/SapB family protein</fullName>
    </submittedName>
</protein>
<gene>
    <name evidence="9" type="ORF">DV706_02120</name>
</gene>
<keyword evidence="4 6" id="KW-1133">Transmembrane helix</keyword>
<evidence type="ECO:0000256" key="6">
    <source>
        <dbReference type="SAM" id="Phobius"/>
    </source>
</evidence>
<sequence>MLDVISVPELLAKVLVAIATGGLIGLERERQPTRKFAGLRTLALLCGAGPIVVAIGQQEGHPAFVGAYLGLAGALALFIVYVRLSLTDEDVGLTTSVTVFLVALLGVLVGYGWFFESTSIAIVLVFLLAEKERLHRYVKGVSDQELRDSLKLGAVVFILYPIAPTDPVDPFGVLIPREVLLFVIFVLLIEFVSYVSMRQLGGSKGLAVTGLLAGGANSFATAGVLARMATQSREAVDAASAAVLLATMSMIVRNVGIATVLAVGLFWMLWQPAVVMVALCVGIAAILWVHGETPDRFDFALESPLSLTAAAKFAVAYAAILLVSVLAEAFFGELGLYATAFAGGLVSSAAVSVTAATVFNQGGIGAEQAAGMVVLGILASLTTKIILLEVISGRLRLKAAVPMVLVGATGVVTFVVT</sequence>
<feature type="transmembrane region" description="Helical" evidence="6">
    <location>
        <begin position="91"/>
        <end position="107"/>
    </location>
</feature>
<dbReference type="AlphaFoldDB" id="A0A4D6HHN6"/>